<evidence type="ECO:0000256" key="1">
    <source>
        <dbReference type="ARBA" id="ARBA00001974"/>
    </source>
</evidence>
<sequence>MSAAGDAALAPGVDTPDQAALRDSVRSLLEKRAGSEEMRAATRAEHGYDESLWSALAGQIGASALGIPETYDGAGASYLETHLVADELGRSLTPSPLLGSAILAGYALLASGDEAANAEYLPDVASGVIYGLCWSGEAGWHAPGVTFDGTTLSGVAKYVLGGDYASTFIVVATDAEGSPTLHVCPADAAGMDATREPVMDPTRTMATVRFDGVRARRLDMREETMSLLGAVAWAAASAEAVGAAKALVERTVEYTSQRKQFGREIGGFQALKHRMADMYVRSETARSLSYSAAAAVARAFEIGGGDASPETARAAAFDAEIEAAAAKVYATRALSWIAGEAIQLHGGVGITWEYDVQLFFKRAHGLATLFGQPHELAEALEPAAGIR</sequence>
<dbReference type="InterPro" id="IPR037069">
    <property type="entry name" value="AcylCoA_DH/ox_N_sf"/>
</dbReference>
<evidence type="ECO:0000256" key="4">
    <source>
        <dbReference type="ARBA" id="ARBA00022827"/>
    </source>
</evidence>
<dbReference type="AlphaFoldDB" id="A0A173LLA8"/>
<accession>A0A173LLA8</accession>
<keyword evidence="3" id="KW-0285">Flavoprotein</keyword>
<feature type="domain" description="Acyl-CoA dehydrogenase/oxidase C-terminal" evidence="6">
    <location>
        <begin position="236"/>
        <end position="371"/>
    </location>
</feature>
<gene>
    <name evidence="8" type="ORF">BJL86_0710</name>
</gene>
<dbReference type="Pfam" id="PF02771">
    <property type="entry name" value="Acyl-CoA_dh_N"/>
    <property type="match status" value="1"/>
</dbReference>
<keyword evidence="4" id="KW-0274">FAD</keyword>
<dbReference type="KEGG" id="dtm:BJL86_0710"/>
<dbReference type="STRING" id="499555.BJL86_0710"/>
<organism evidence="8 9">
    <name type="scientific">Dietzia timorensis</name>
    <dbReference type="NCBI Taxonomy" id="499555"/>
    <lineage>
        <taxon>Bacteria</taxon>
        <taxon>Bacillati</taxon>
        <taxon>Actinomycetota</taxon>
        <taxon>Actinomycetes</taxon>
        <taxon>Mycobacteriales</taxon>
        <taxon>Dietziaceae</taxon>
        <taxon>Dietzia</taxon>
    </lineage>
</organism>
<dbReference type="InterPro" id="IPR013786">
    <property type="entry name" value="AcylCoA_DH/ox_N"/>
</dbReference>
<evidence type="ECO:0000313" key="9">
    <source>
        <dbReference type="Proteomes" id="UP000186104"/>
    </source>
</evidence>
<evidence type="ECO:0000256" key="2">
    <source>
        <dbReference type="ARBA" id="ARBA00009347"/>
    </source>
</evidence>
<evidence type="ECO:0000256" key="5">
    <source>
        <dbReference type="ARBA" id="ARBA00023002"/>
    </source>
</evidence>
<dbReference type="Gene3D" id="1.20.140.10">
    <property type="entry name" value="Butyryl-CoA Dehydrogenase, subunit A, domain 3"/>
    <property type="match status" value="1"/>
</dbReference>
<evidence type="ECO:0000256" key="3">
    <source>
        <dbReference type="ARBA" id="ARBA00022630"/>
    </source>
</evidence>
<evidence type="ECO:0000259" key="6">
    <source>
        <dbReference type="Pfam" id="PF00441"/>
    </source>
</evidence>
<protein>
    <submittedName>
        <fullName evidence="8">Short/branched chain specific acyl-CoA dehydrogena se, mitochondrial</fullName>
    </submittedName>
</protein>
<dbReference type="PANTHER" id="PTHR43884:SF20">
    <property type="entry name" value="ACYL-COA DEHYDROGENASE FADE28"/>
    <property type="match status" value="1"/>
</dbReference>
<dbReference type="Gene3D" id="1.10.540.10">
    <property type="entry name" value="Acyl-CoA dehydrogenase/oxidase, N-terminal domain"/>
    <property type="match status" value="1"/>
</dbReference>
<dbReference type="EMBL" id="CP015961">
    <property type="protein sequence ID" value="ANI91512.1"/>
    <property type="molecule type" value="Genomic_DNA"/>
</dbReference>
<dbReference type="Proteomes" id="UP000186104">
    <property type="component" value="Chromosome"/>
</dbReference>
<dbReference type="GO" id="GO:0003995">
    <property type="term" value="F:acyl-CoA dehydrogenase activity"/>
    <property type="evidence" value="ECO:0007669"/>
    <property type="project" value="TreeGrafter"/>
</dbReference>
<dbReference type="SUPFAM" id="SSF47203">
    <property type="entry name" value="Acyl-CoA dehydrogenase C-terminal domain-like"/>
    <property type="match status" value="1"/>
</dbReference>
<dbReference type="InterPro" id="IPR036250">
    <property type="entry name" value="AcylCo_DH-like_C"/>
</dbReference>
<dbReference type="Pfam" id="PF00441">
    <property type="entry name" value="Acyl-CoA_dh_1"/>
    <property type="match status" value="1"/>
</dbReference>
<dbReference type="PANTHER" id="PTHR43884">
    <property type="entry name" value="ACYL-COA DEHYDROGENASE"/>
    <property type="match status" value="1"/>
</dbReference>
<keyword evidence="5" id="KW-0560">Oxidoreductase</keyword>
<keyword evidence="9" id="KW-1185">Reference proteome</keyword>
<dbReference type="RefSeq" id="WP_075844821.1">
    <property type="nucleotide sequence ID" value="NZ_CP015961.1"/>
</dbReference>
<comment type="cofactor">
    <cofactor evidence="1">
        <name>FAD</name>
        <dbReference type="ChEBI" id="CHEBI:57692"/>
    </cofactor>
</comment>
<dbReference type="OrthoDB" id="8677713at2"/>
<dbReference type="InterPro" id="IPR009100">
    <property type="entry name" value="AcylCoA_DH/oxidase_NM_dom_sf"/>
</dbReference>
<dbReference type="GO" id="GO:0050660">
    <property type="term" value="F:flavin adenine dinucleotide binding"/>
    <property type="evidence" value="ECO:0007669"/>
    <property type="project" value="InterPro"/>
</dbReference>
<dbReference type="SUPFAM" id="SSF56645">
    <property type="entry name" value="Acyl-CoA dehydrogenase NM domain-like"/>
    <property type="match status" value="1"/>
</dbReference>
<name>A0A173LLA8_9ACTN</name>
<proteinExistence type="inferred from homology"/>
<feature type="domain" description="Acyl-CoA dehydrogenase/oxidase N-terminal" evidence="7">
    <location>
        <begin position="15"/>
        <end position="127"/>
    </location>
</feature>
<evidence type="ECO:0000259" key="7">
    <source>
        <dbReference type="Pfam" id="PF02771"/>
    </source>
</evidence>
<reference evidence="8 9" key="1">
    <citation type="submission" date="2016-06" db="EMBL/GenBank/DDBJ databases">
        <title>Complete genome sequence of a saline-alkali tolerant type strain Dietzia timorensis ID05-A0528T.</title>
        <authorList>
            <person name="Wu X."/>
        </authorList>
    </citation>
    <scope>NUCLEOTIDE SEQUENCE [LARGE SCALE GENOMIC DNA]</scope>
    <source>
        <strain evidence="8 9">ID05-A0528</strain>
    </source>
</reference>
<evidence type="ECO:0000313" key="8">
    <source>
        <dbReference type="EMBL" id="ANI91512.1"/>
    </source>
</evidence>
<dbReference type="InterPro" id="IPR009075">
    <property type="entry name" value="AcylCo_DH/oxidase_C"/>
</dbReference>
<comment type="similarity">
    <text evidence="2">Belongs to the acyl-CoA dehydrogenase family.</text>
</comment>